<sequence>MSASATDHPVLDLKEAGRDGAVAPDGVLLPDYDRDGLHAGIVHFGVGGFHRAHQAMYLDRLLRDPDTYAEASRWAICGVGVMPPDLRMRDALRDQHGLYTLVEKSPDGEQRVIVVGSIVDFRYAPDDPEAVIEKIADAGTRIVSLTVTEGGYNIHNVTGEFDPKNPKITAEVEAIGRGEAPTSVFGLVCEALRRRRDRGTGPLTIMSCDNIQGNGETAKGSFGGFARLLDAATGDDLAAWIDAEIPFPNSMVDRITPATTPDDIEALEREHHVRDAWPVVCEDFDQWVLEDHFVDGRPPYEKVGVQVVDDVMPYELMKLRLLNAGHQALGYFGYLSGHRYVNDAATDQPLATFVRAYMDEEATPTLRPVDEDLDAYKDTLLARFANSHVRDTVQRLCLEGSDRIPKFLLPVVREQLAEGGHGEVRRSAAVVASWARYCEGVDEQGEPIEINDRIADTLREYAGRQDEDELAFLRNSDLFGDLVDDERFTAPYLETLRSLKSVGAKETVRSLV</sequence>
<accession>A0A7W3IVN9</accession>
<dbReference type="GO" id="GO:0008926">
    <property type="term" value="F:mannitol-1-phosphate 5-dehydrogenase activity"/>
    <property type="evidence" value="ECO:0007669"/>
    <property type="project" value="UniProtKB-EC"/>
</dbReference>
<reference evidence="9 10" key="1">
    <citation type="submission" date="2020-07" db="EMBL/GenBank/DDBJ databases">
        <title>Sequencing the genomes of 1000 actinobacteria strains.</title>
        <authorList>
            <person name="Klenk H.-P."/>
        </authorList>
    </citation>
    <scope>NUCLEOTIDE SEQUENCE [LARGE SCALE GENOMIC DNA]</scope>
    <source>
        <strain evidence="9 10">DSM 100723</strain>
    </source>
</reference>
<evidence type="ECO:0000259" key="7">
    <source>
        <dbReference type="Pfam" id="PF01232"/>
    </source>
</evidence>
<dbReference type="EMBL" id="JACGWT010000006">
    <property type="protein sequence ID" value="MBA8795970.1"/>
    <property type="molecule type" value="Genomic_DNA"/>
</dbReference>
<feature type="domain" description="Mannitol dehydrogenase N-terminal" evidence="7">
    <location>
        <begin position="40"/>
        <end position="301"/>
    </location>
</feature>
<keyword evidence="4 9" id="KW-0560">Oxidoreductase</keyword>
<dbReference type="InterPro" id="IPR013328">
    <property type="entry name" value="6PGD_dom2"/>
</dbReference>
<dbReference type="InterPro" id="IPR036291">
    <property type="entry name" value="NAD(P)-bd_dom_sf"/>
</dbReference>
<evidence type="ECO:0000256" key="1">
    <source>
        <dbReference type="ARBA" id="ARBA00006541"/>
    </source>
</evidence>
<evidence type="ECO:0000313" key="9">
    <source>
        <dbReference type="EMBL" id="MBA8795970.1"/>
    </source>
</evidence>
<dbReference type="PROSITE" id="PS00974">
    <property type="entry name" value="MANNITOL_DHGENASE"/>
    <property type="match status" value="1"/>
</dbReference>
<organism evidence="9 10">
    <name type="scientific">Microlunatus kandeliicorticis</name>
    <dbReference type="NCBI Taxonomy" id="1759536"/>
    <lineage>
        <taxon>Bacteria</taxon>
        <taxon>Bacillati</taxon>
        <taxon>Actinomycetota</taxon>
        <taxon>Actinomycetes</taxon>
        <taxon>Propionibacteriales</taxon>
        <taxon>Propionibacteriaceae</taxon>
        <taxon>Microlunatus</taxon>
    </lineage>
</organism>
<gene>
    <name evidence="9" type="ORF">FHX74_003611</name>
</gene>
<feature type="domain" description="Mannitol dehydrogenase C-terminal" evidence="8">
    <location>
        <begin position="310"/>
        <end position="497"/>
    </location>
</feature>
<dbReference type="InterPro" id="IPR023027">
    <property type="entry name" value="Mannitol_DH_CS"/>
</dbReference>
<protein>
    <recommendedName>
        <fullName evidence="3">Mannitol-1-phosphate 5-dehydrogenase</fullName>
        <ecNumber evidence="2">1.1.1.17</ecNumber>
    </recommendedName>
</protein>
<dbReference type="InterPro" id="IPR000669">
    <property type="entry name" value="Mannitol_DH"/>
</dbReference>
<dbReference type="AlphaFoldDB" id="A0A7W3IVN9"/>
<name>A0A7W3IVN9_9ACTN</name>
<comment type="similarity">
    <text evidence="1">Belongs to the mannitol dehydrogenase family.</text>
</comment>
<dbReference type="PANTHER" id="PTHR43362">
    <property type="entry name" value="MANNITOL DEHYDROGENASE DSF1-RELATED"/>
    <property type="match status" value="1"/>
</dbReference>
<dbReference type="EC" id="1.1.1.17" evidence="2"/>
<dbReference type="InterPro" id="IPR013131">
    <property type="entry name" value="Mannitol_DH_N"/>
</dbReference>
<dbReference type="SUPFAM" id="SSF48179">
    <property type="entry name" value="6-phosphogluconate dehydrogenase C-terminal domain-like"/>
    <property type="match status" value="1"/>
</dbReference>
<keyword evidence="5" id="KW-0520">NAD</keyword>
<evidence type="ECO:0000256" key="3">
    <source>
        <dbReference type="ARBA" id="ARBA00016219"/>
    </source>
</evidence>
<dbReference type="GO" id="GO:0019594">
    <property type="term" value="P:mannitol metabolic process"/>
    <property type="evidence" value="ECO:0007669"/>
    <property type="project" value="InterPro"/>
</dbReference>
<evidence type="ECO:0000313" key="10">
    <source>
        <dbReference type="Proteomes" id="UP000523079"/>
    </source>
</evidence>
<evidence type="ECO:0000259" key="8">
    <source>
        <dbReference type="Pfam" id="PF08125"/>
    </source>
</evidence>
<dbReference type="Proteomes" id="UP000523079">
    <property type="component" value="Unassembled WGS sequence"/>
</dbReference>
<dbReference type="SUPFAM" id="SSF51735">
    <property type="entry name" value="NAD(P)-binding Rossmann-fold domains"/>
    <property type="match status" value="1"/>
</dbReference>
<comment type="catalytic activity">
    <reaction evidence="6">
        <text>D-mannitol 1-phosphate + NAD(+) = beta-D-fructose 6-phosphate + NADH + H(+)</text>
        <dbReference type="Rhea" id="RHEA:19661"/>
        <dbReference type="ChEBI" id="CHEBI:15378"/>
        <dbReference type="ChEBI" id="CHEBI:57540"/>
        <dbReference type="ChEBI" id="CHEBI:57634"/>
        <dbReference type="ChEBI" id="CHEBI:57945"/>
        <dbReference type="ChEBI" id="CHEBI:61381"/>
        <dbReference type="EC" id="1.1.1.17"/>
    </reaction>
</comment>
<dbReference type="Gene3D" id="1.10.1040.10">
    <property type="entry name" value="N-(1-d-carboxylethyl)-l-norvaline Dehydrogenase, domain 2"/>
    <property type="match status" value="1"/>
</dbReference>
<evidence type="ECO:0000256" key="4">
    <source>
        <dbReference type="ARBA" id="ARBA00023002"/>
    </source>
</evidence>
<evidence type="ECO:0000256" key="5">
    <source>
        <dbReference type="ARBA" id="ARBA00023027"/>
    </source>
</evidence>
<dbReference type="Pfam" id="PF08125">
    <property type="entry name" value="Mannitol_dh_C"/>
    <property type="match status" value="1"/>
</dbReference>
<dbReference type="InterPro" id="IPR013118">
    <property type="entry name" value="Mannitol_DH_C"/>
</dbReference>
<dbReference type="PRINTS" id="PR00084">
    <property type="entry name" value="MTLDHDRGNASE"/>
</dbReference>
<evidence type="ECO:0000256" key="6">
    <source>
        <dbReference type="ARBA" id="ARBA00048615"/>
    </source>
</evidence>
<dbReference type="InterPro" id="IPR008927">
    <property type="entry name" value="6-PGluconate_DH-like_C_sf"/>
</dbReference>
<proteinExistence type="inferred from homology"/>
<dbReference type="PANTHER" id="PTHR43362:SF1">
    <property type="entry name" value="MANNITOL DEHYDROGENASE 2-RELATED"/>
    <property type="match status" value="1"/>
</dbReference>
<keyword evidence="10" id="KW-1185">Reference proteome</keyword>
<dbReference type="RefSeq" id="WP_328823911.1">
    <property type="nucleotide sequence ID" value="NZ_JACGWT010000006.1"/>
</dbReference>
<dbReference type="Gene3D" id="3.40.50.720">
    <property type="entry name" value="NAD(P)-binding Rossmann-like Domain"/>
    <property type="match status" value="1"/>
</dbReference>
<comment type="caution">
    <text evidence="9">The sequence shown here is derived from an EMBL/GenBank/DDBJ whole genome shotgun (WGS) entry which is preliminary data.</text>
</comment>
<dbReference type="Pfam" id="PF01232">
    <property type="entry name" value="Mannitol_dh"/>
    <property type="match status" value="1"/>
</dbReference>
<dbReference type="InterPro" id="IPR050988">
    <property type="entry name" value="Mannitol_DH/Oxidoreductase"/>
</dbReference>
<evidence type="ECO:0000256" key="2">
    <source>
        <dbReference type="ARBA" id="ARBA00012939"/>
    </source>
</evidence>